<name>A0A9E7GGT6_9LILI</name>
<feature type="domain" description="Serine aminopeptidase S33" evidence="1">
    <location>
        <begin position="121"/>
        <end position="231"/>
    </location>
</feature>
<dbReference type="PANTHER" id="PTHR42886">
    <property type="entry name" value="RE40534P-RELATED"/>
    <property type="match status" value="1"/>
</dbReference>
<proteinExistence type="predicted"/>
<accession>A0A9E7GGT6</accession>
<dbReference type="OrthoDB" id="2013972at2759"/>
<dbReference type="EMBL" id="CP097509">
    <property type="protein sequence ID" value="URE14545.1"/>
    <property type="molecule type" value="Genomic_DNA"/>
</dbReference>
<dbReference type="GO" id="GO:0008168">
    <property type="term" value="F:methyltransferase activity"/>
    <property type="evidence" value="ECO:0007669"/>
    <property type="project" value="UniProtKB-KW"/>
</dbReference>
<sequence length="358" mass="39461">MPQNLESSGCGAGATRPITEIFSACKIGFWPPASLDREGRTGGRRFVQDPKLHGAFSETGRSLDLTMAQPIPSEDAVDASRYHFSHDSHFYFFVTVASQQRVIITNSCGEKLVGLLHDTGSKKLVILCHGFRSSKDDETILNLTAALTSKGLGVFRFDFSGNGESEGVFQFGNYRKEAEDLHAVVLYFSDQKYEISAIVGHSKGGDVVLLYASRYRDVHTVVNLSGRFALDRGIERFLGKDFIQRINKDGFIDVVDKTGKVAFRVTEESLMDRLNIDMHAACLSIDKGCRVFTVHGSADEIIPVEDALEIAKLIPSHKLHIIEGANHCYTEHQEELAKTVVDFLTSIQAEDAAVVGDL</sequence>
<evidence type="ECO:0000313" key="3">
    <source>
        <dbReference type="Proteomes" id="UP001055439"/>
    </source>
</evidence>
<gene>
    <name evidence="2" type="ORF">MUK42_12148</name>
</gene>
<protein>
    <submittedName>
        <fullName evidence="2">UbiE/COQ5 methyltransferase family</fullName>
    </submittedName>
</protein>
<reference evidence="2" key="1">
    <citation type="submission" date="2022-05" db="EMBL/GenBank/DDBJ databases">
        <title>The Musa troglodytarum L. genome provides insights into the mechanism of non-climacteric behaviour and enrichment of carotenoids.</title>
        <authorList>
            <person name="Wang J."/>
        </authorList>
    </citation>
    <scope>NUCLEOTIDE SEQUENCE</scope>
    <source>
        <tissue evidence="2">Leaf</tissue>
    </source>
</reference>
<keyword evidence="3" id="KW-1185">Reference proteome</keyword>
<dbReference type="PANTHER" id="PTHR42886:SF85">
    <property type="entry name" value="OS01G0579900 PROTEIN"/>
    <property type="match status" value="1"/>
</dbReference>
<dbReference type="AlphaFoldDB" id="A0A9E7GGT6"/>
<evidence type="ECO:0000259" key="1">
    <source>
        <dbReference type="Pfam" id="PF12146"/>
    </source>
</evidence>
<dbReference type="Proteomes" id="UP001055439">
    <property type="component" value="Chromosome 7"/>
</dbReference>
<dbReference type="GO" id="GO:0032259">
    <property type="term" value="P:methylation"/>
    <property type="evidence" value="ECO:0007669"/>
    <property type="project" value="UniProtKB-KW"/>
</dbReference>
<dbReference type="InterPro" id="IPR029058">
    <property type="entry name" value="AB_hydrolase_fold"/>
</dbReference>
<dbReference type="InterPro" id="IPR022742">
    <property type="entry name" value="Hydrolase_4"/>
</dbReference>
<dbReference type="Pfam" id="PF12146">
    <property type="entry name" value="Hydrolase_4"/>
    <property type="match status" value="1"/>
</dbReference>
<dbReference type="SUPFAM" id="SSF53474">
    <property type="entry name" value="alpha/beta-Hydrolases"/>
    <property type="match status" value="1"/>
</dbReference>
<keyword evidence="2" id="KW-0489">Methyltransferase</keyword>
<dbReference type="Gene3D" id="3.40.50.1820">
    <property type="entry name" value="alpha/beta hydrolase"/>
    <property type="match status" value="1"/>
</dbReference>
<evidence type="ECO:0000313" key="2">
    <source>
        <dbReference type="EMBL" id="URE14545.1"/>
    </source>
</evidence>
<keyword evidence="2" id="KW-0808">Transferase</keyword>
<organism evidence="2 3">
    <name type="scientific">Musa troglodytarum</name>
    <name type="common">fe'i banana</name>
    <dbReference type="NCBI Taxonomy" id="320322"/>
    <lineage>
        <taxon>Eukaryota</taxon>
        <taxon>Viridiplantae</taxon>
        <taxon>Streptophyta</taxon>
        <taxon>Embryophyta</taxon>
        <taxon>Tracheophyta</taxon>
        <taxon>Spermatophyta</taxon>
        <taxon>Magnoliopsida</taxon>
        <taxon>Liliopsida</taxon>
        <taxon>Zingiberales</taxon>
        <taxon>Musaceae</taxon>
        <taxon>Musa</taxon>
    </lineage>
</organism>